<dbReference type="PROSITE" id="PS50181">
    <property type="entry name" value="FBOX"/>
    <property type="match status" value="1"/>
</dbReference>
<dbReference type="Proteomes" id="UP000800096">
    <property type="component" value="Unassembled WGS sequence"/>
</dbReference>
<dbReference type="InterPro" id="IPR001810">
    <property type="entry name" value="F-box_dom"/>
</dbReference>
<keyword evidence="3" id="KW-1185">Reference proteome</keyword>
<gene>
    <name evidence="2" type="ORF">BDU57DRAFT_415062</name>
</gene>
<evidence type="ECO:0000313" key="2">
    <source>
        <dbReference type="EMBL" id="KAF1917454.1"/>
    </source>
</evidence>
<reference evidence="2" key="1">
    <citation type="journal article" date="2020" name="Stud. Mycol.">
        <title>101 Dothideomycetes genomes: a test case for predicting lifestyles and emergence of pathogens.</title>
        <authorList>
            <person name="Haridas S."/>
            <person name="Albert R."/>
            <person name="Binder M."/>
            <person name="Bloem J."/>
            <person name="Labutti K."/>
            <person name="Salamov A."/>
            <person name="Andreopoulos B."/>
            <person name="Baker S."/>
            <person name="Barry K."/>
            <person name="Bills G."/>
            <person name="Bluhm B."/>
            <person name="Cannon C."/>
            <person name="Castanera R."/>
            <person name="Culley D."/>
            <person name="Daum C."/>
            <person name="Ezra D."/>
            <person name="Gonzalez J."/>
            <person name="Henrissat B."/>
            <person name="Kuo A."/>
            <person name="Liang C."/>
            <person name="Lipzen A."/>
            <person name="Lutzoni F."/>
            <person name="Magnuson J."/>
            <person name="Mondo S."/>
            <person name="Nolan M."/>
            <person name="Ohm R."/>
            <person name="Pangilinan J."/>
            <person name="Park H.-J."/>
            <person name="Ramirez L."/>
            <person name="Alfaro M."/>
            <person name="Sun H."/>
            <person name="Tritt A."/>
            <person name="Yoshinaga Y."/>
            <person name="Zwiers L.-H."/>
            <person name="Turgeon B."/>
            <person name="Goodwin S."/>
            <person name="Spatafora J."/>
            <person name="Crous P."/>
            <person name="Grigoriev I."/>
        </authorList>
    </citation>
    <scope>NUCLEOTIDE SEQUENCE</scope>
    <source>
        <strain evidence="2">HMLAC05119</strain>
    </source>
</reference>
<name>A0A6A5QSC1_AMPQU</name>
<dbReference type="OrthoDB" id="3939900at2759"/>
<feature type="non-terminal residue" evidence="2">
    <location>
        <position position="125"/>
    </location>
</feature>
<feature type="domain" description="F-box" evidence="1">
    <location>
        <begin position="3"/>
        <end position="40"/>
    </location>
</feature>
<dbReference type="AlphaFoldDB" id="A0A6A5QSC1"/>
<protein>
    <recommendedName>
        <fullName evidence="1">F-box domain-containing protein</fullName>
    </recommendedName>
</protein>
<feature type="non-terminal residue" evidence="2">
    <location>
        <position position="1"/>
    </location>
</feature>
<dbReference type="EMBL" id="ML979134">
    <property type="protein sequence ID" value="KAF1917454.1"/>
    <property type="molecule type" value="Genomic_DNA"/>
</dbReference>
<evidence type="ECO:0000259" key="1">
    <source>
        <dbReference type="PROSITE" id="PS50181"/>
    </source>
</evidence>
<sequence>SAATSLLSLPPELILEISDFLPPDGVLALKLTRRNFNKILPLVPSLEDAPFSDCTHLAIRTYLSRSEPKPSHLRCIRCKTVYPLSVFKSSSSPACAPLAVGQDTQQIDVVELPQRLCAWHVGSLA</sequence>
<accession>A0A6A5QSC1</accession>
<proteinExistence type="predicted"/>
<organism evidence="2 3">
    <name type="scientific">Ampelomyces quisqualis</name>
    <name type="common">Powdery mildew agent</name>
    <dbReference type="NCBI Taxonomy" id="50730"/>
    <lineage>
        <taxon>Eukaryota</taxon>
        <taxon>Fungi</taxon>
        <taxon>Dikarya</taxon>
        <taxon>Ascomycota</taxon>
        <taxon>Pezizomycotina</taxon>
        <taxon>Dothideomycetes</taxon>
        <taxon>Pleosporomycetidae</taxon>
        <taxon>Pleosporales</taxon>
        <taxon>Pleosporineae</taxon>
        <taxon>Phaeosphaeriaceae</taxon>
        <taxon>Ampelomyces</taxon>
    </lineage>
</organism>
<evidence type="ECO:0000313" key="3">
    <source>
        <dbReference type="Proteomes" id="UP000800096"/>
    </source>
</evidence>